<proteinExistence type="inferred from homology"/>
<dbReference type="SUPFAM" id="SSF55347">
    <property type="entry name" value="Glyceraldehyde-3-phosphate dehydrogenase-like, C-terminal domain"/>
    <property type="match status" value="1"/>
</dbReference>
<dbReference type="Gene3D" id="3.40.50.720">
    <property type="entry name" value="NAD(P)-binding Rossmann-like Domain"/>
    <property type="match status" value="1"/>
</dbReference>
<dbReference type="Pfam" id="PF22725">
    <property type="entry name" value="GFO_IDH_MocA_C3"/>
    <property type="match status" value="1"/>
</dbReference>
<evidence type="ECO:0000256" key="2">
    <source>
        <dbReference type="ARBA" id="ARBA00023002"/>
    </source>
</evidence>
<dbReference type="InterPro" id="IPR055170">
    <property type="entry name" value="GFO_IDH_MocA-like_dom"/>
</dbReference>
<reference evidence="9 10" key="1">
    <citation type="journal article" date="2024" name="Nat. Commun.">
        <title>Phylogenomics reveals the evolutionary origins of lichenization in chlorophyte algae.</title>
        <authorList>
            <person name="Puginier C."/>
            <person name="Libourel C."/>
            <person name="Otte J."/>
            <person name="Skaloud P."/>
            <person name="Haon M."/>
            <person name="Grisel S."/>
            <person name="Petersen M."/>
            <person name="Berrin J.G."/>
            <person name="Delaux P.M."/>
            <person name="Dal Grande F."/>
            <person name="Keller J."/>
        </authorList>
    </citation>
    <scope>NUCLEOTIDE SEQUENCE [LARGE SCALE GENOMIC DNA]</scope>
    <source>
        <strain evidence="9 10">SAG 2043</strain>
    </source>
</reference>
<dbReference type="GO" id="GO:0000166">
    <property type="term" value="F:nucleotide binding"/>
    <property type="evidence" value="ECO:0007669"/>
    <property type="project" value="InterPro"/>
</dbReference>
<gene>
    <name evidence="9" type="ORF">WJX72_003590</name>
</gene>
<comment type="similarity">
    <text evidence="1">Belongs to the Gfo/Idh/MocA family.</text>
</comment>
<evidence type="ECO:0000256" key="5">
    <source>
        <dbReference type="ARBA" id="ARBA00049233"/>
    </source>
</evidence>
<evidence type="ECO:0000259" key="8">
    <source>
        <dbReference type="Pfam" id="PF22725"/>
    </source>
</evidence>
<evidence type="ECO:0000259" key="7">
    <source>
        <dbReference type="Pfam" id="PF01408"/>
    </source>
</evidence>
<feature type="region of interest" description="Disordered" evidence="6">
    <location>
        <begin position="1"/>
        <end position="26"/>
    </location>
</feature>
<evidence type="ECO:0000313" key="9">
    <source>
        <dbReference type="EMBL" id="KAK9807592.1"/>
    </source>
</evidence>
<dbReference type="InterPro" id="IPR050984">
    <property type="entry name" value="Gfo/Idh/MocA_domain"/>
</dbReference>
<evidence type="ECO:0000256" key="1">
    <source>
        <dbReference type="ARBA" id="ARBA00010928"/>
    </source>
</evidence>
<dbReference type="GO" id="GO:0047837">
    <property type="term" value="F:D-xylose 1-dehydrogenase (NADP+) activity"/>
    <property type="evidence" value="ECO:0007669"/>
    <property type="project" value="UniProtKB-EC"/>
</dbReference>
<dbReference type="PANTHER" id="PTHR22604:SF105">
    <property type="entry name" value="TRANS-1,2-DIHYDROBENZENE-1,2-DIOL DEHYDROGENASE"/>
    <property type="match status" value="1"/>
</dbReference>
<sequence length="463" mass="50724">MASTGTTDPLQKHELPSPFAHERPAEGQPSLKSCLWEVLKHHSQGLGVEDVIAHMKKEKQFNFSHSVNVTGEVEDALQSDPYFYQIEDSGKWSLAIFRPLKWGFAGTAQIAEDFIEALRLLPGPELTAVAARAKVEKAQEFAKAHGVKRAYGSYEELANDPEVDIVYISPIHTTHREITELMLAAGKHVLCEKPLAVNASDTKAMYAAAKKHDRFFIPGLWSRFFPAQQKLKELIMSGAVGEVLYLHGEMFIQMGEEITRLYKPEMGGGALLDIGIYMLALASWVYGSARPDHVDIAIHKHPSGVDVSGIINLKYGEKGLASLTYSMAVDGPIEGTIRGTKGTIVLHHRAHCPHSLTFAPTGGEPQTFHFDPPRKPESINHGDEEGGWNFGGSIGFVYEAMGVHSAVVNNARGVRDVPEEEMVALMELTDRLRAQMGVSYPQDGYMQKLTQAAVGAAQATSIA</sequence>
<name>A0AAW1PG82_9CHLO</name>
<dbReference type="InterPro" id="IPR036291">
    <property type="entry name" value="NAD(P)-bd_dom_sf"/>
</dbReference>
<evidence type="ECO:0000256" key="3">
    <source>
        <dbReference type="ARBA" id="ARBA00038984"/>
    </source>
</evidence>
<keyword evidence="2" id="KW-0560">Oxidoreductase</keyword>
<dbReference type="PANTHER" id="PTHR22604">
    <property type="entry name" value="OXIDOREDUCTASES"/>
    <property type="match status" value="1"/>
</dbReference>
<dbReference type="EMBL" id="JALJOR010000012">
    <property type="protein sequence ID" value="KAK9807592.1"/>
    <property type="molecule type" value="Genomic_DNA"/>
</dbReference>
<protein>
    <recommendedName>
        <fullName evidence="3">D-xylose 1-dehydrogenase (NADP(+), D-xylono-1,5-lactone-forming)</fullName>
        <ecNumber evidence="3">1.1.1.179</ecNumber>
    </recommendedName>
    <alternativeName>
        <fullName evidence="4">D-xylose-NADP dehydrogenase</fullName>
    </alternativeName>
</protein>
<comment type="catalytic activity">
    <reaction evidence="5">
        <text>D-xylose + NADP(+) = D-xylono-1,5-lactone + NADPH + H(+)</text>
        <dbReference type="Rhea" id="RHEA:22000"/>
        <dbReference type="ChEBI" id="CHEBI:15378"/>
        <dbReference type="ChEBI" id="CHEBI:15867"/>
        <dbReference type="ChEBI" id="CHEBI:53455"/>
        <dbReference type="ChEBI" id="CHEBI:57783"/>
        <dbReference type="ChEBI" id="CHEBI:58349"/>
        <dbReference type="EC" id="1.1.1.179"/>
    </reaction>
</comment>
<evidence type="ECO:0000256" key="6">
    <source>
        <dbReference type="SAM" id="MobiDB-lite"/>
    </source>
</evidence>
<organism evidence="9 10">
    <name type="scientific">[Myrmecia] bisecta</name>
    <dbReference type="NCBI Taxonomy" id="41462"/>
    <lineage>
        <taxon>Eukaryota</taxon>
        <taxon>Viridiplantae</taxon>
        <taxon>Chlorophyta</taxon>
        <taxon>core chlorophytes</taxon>
        <taxon>Trebouxiophyceae</taxon>
        <taxon>Trebouxiales</taxon>
        <taxon>Trebouxiaceae</taxon>
        <taxon>Myrmecia</taxon>
    </lineage>
</organism>
<dbReference type="InterPro" id="IPR000683">
    <property type="entry name" value="Gfo/Idh/MocA-like_OxRdtase_N"/>
</dbReference>
<dbReference type="AlphaFoldDB" id="A0AAW1PG82"/>
<keyword evidence="10" id="KW-1185">Reference proteome</keyword>
<dbReference type="SUPFAM" id="SSF51735">
    <property type="entry name" value="NAD(P)-binding Rossmann-fold domains"/>
    <property type="match status" value="1"/>
</dbReference>
<dbReference type="Gene3D" id="3.30.360.10">
    <property type="entry name" value="Dihydrodipicolinate Reductase, domain 2"/>
    <property type="match status" value="1"/>
</dbReference>
<evidence type="ECO:0000313" key="10">
    <source>
        <dbReference type="Proteomes" id="UP001489004"/>
    </source>
</evidence>
<accession>A0AAW1PG82</accession>
<evidence type="ECO:0000256" key="4">
    <source>
        <dbReference type="ARBA" id="ARBA00042988"/>
    </source>
</evidence>
<feature type="compositionally biased region" description="Basic and acidic residues" evidence="6">
    <location>
        <begin position="10"/>
        <end position="25"/>
    </location>
</feature>
<dbReference type="EC" id="1.1.1.179" evidence="3"/>
<dbReference type="Proteomes" id="UP001489004">
    <property type="component" value="Unassembled WGS sequence"/>
</dbReference>
<dbReference type="Pfam" id="PF01408">
    <property type="entry name" value="GFO_IDH_MocA"/>
    <property type="match status" value="1"/>
</dbReference>
<feature type="domain" description="Gfo/Idh/MocA-like oxidoreductase N-terminal" evidence="7">
    <location>
        <begin position="101"/>
        <end position="217"/>
    </location>
</feature>
<comment type="caution">
    <text evidence="9">The sequence shown here is derived from an EMBL/GenBank/DDBJ whole genome shotgun (WGS) entry which is preliminary data.</text>
</comment>
<feature type="domain" description="GFO/IDH/MocA-like oxidoreductase" evidence="8">
    <location>
        <begin position="229"/>
        <end position="345"/>
    </location>
</feature>